<keyword evidence="6" id="KW-1185">Reference proteome</keyword>
<dbReference type="InterPro" id="IPR001387">
    <property type="entry name" value="Cro/C1-type_HTH"/>
</dbReference>
<dbReference type="InterPro" id="IPR050807">
    <property type="entry name" value="TransReg_Diox_bact_type"/>
</dbReference>
<evidence type="ECO:0000259" key="4">
    <source>
        <dbReference type="PROSITE" id="PS50943"/>
    </source>
</evidence>
<evidence type="ECO:0000256" key="1">
    <source>
        <dbReference type="ARBA" id="ARBA00023015"/>
    </source>
</evidence>
<dbReference type="OrthoDB" id="9814553at2"/>
<dbReference type="CDD" id="cd00093">
    <property type="entry name" value="HTH_XRE"/>
    <property type="match status" value="1"/>
</dbReference>
<dbReference type="eggNOG" id="COG1396">
    <property type="taxonomic scope" value="Bacteria"/>
</dbReference>
<reference evidence="5 6" key="1">
    <citation type="submission" date="2014-08" db="EMBL/GenBank/DDBJ databases">
        <title>Comparative genomics of the Paenibacillus odorifer group.</title>
        <authorList>
            <person name="den Bakker H.C."/>
            <person name="Tsai Y.-C."/>
            <person name="Martin N."/>
            <person name="Korlach J."/>
            <person name="Wiedmann M."/>
        </authorList>
    </citation>
    <scope>NUCLEOTIDE SEQUENCE [LARGE SCALE GENOMIC DNA]</scope>
    <source>
        <strain evidence="5 6">DSM 1735</strain>
    </source>
</reference>
<evidence type="ECO:0000256" key="2">
    <source>
        <dbReference type="ARBA" id="ARBA00023125"/>
    </source>
</evidence>
<dbReference type="SMART" id="SM00530">
    <property type="entry name" value="HTH_XRE"/>
    <property type="match status" value="1"/>
</dbReference>
<accession>A0A089HWK4</accession>
<keyword evidence="1" id="KW-0805">Transcription regulation</keyword>
<dbReference type="Gene3D" id="1.10.260.40">
    <property type="entry name" value="lambda repressor-like DNA-binding domains"/>
    <property type="match status" value="1"/>
</dbReference>
<name>A0A089HWK4_PAEDU</name>
<dbReference type="GO" id="GO:0005829">
    <property type="term" value="C:cytosol"/>
    <property type="evidence" value="ECO:0007669"/>
    <property type="project" value="TreeGrafter"/>
</dbReference>
<dbReference type="KEGG" id="pdu:PDUR_27425"/>
<sequence>MPDESKSELVRKIGERIRRLRKEKGLSQEQLGELSGLHTNYVGQVERGEKNLTLETLEKMVLGLDISLEELFRYIGPMEKKDALRQIAELLIERPLNDQMLALSLLKSIFDWEKEKHDL</sequence>
<proteinExistence type="predicted"/>
<keyword evidence="3" id="KW-0804">Transcription</keyword>
<evidence type="ECO:0000256" key="3">
    <source>
        <dbReference type="ARBA" id="ARBA00023163"/>
    </source>
</evidence>
<dbReference type="PROSITE" id="PS50943">
    <property type="entry name" value="HTH_CROC1"/>
    <property type="match status" value="1"/>
</dbReference>
<keyword evidence="2" id="KW-0238">DNA-binding</keyword>
<dbReference type="STRING" id="44251.PDUR_27425"/>
<dbReference type="SUPFAM" id="SSF47413">
    <property type="entry name" value="lambda repressor-like DNA-binding domains"/>
    <property type="match status" value="1"/>
</dbReference>
<protein>
    <submittedName>
        <fullName evidence="5">XRE family transcriptional regulator</fullName>
    </submittedName>
</protein>
<dbReference type="Pfam" id="PF01381">
    <property type="entry name" value="HTH_3"/>
    <property type="match status" value="1"/>
</dbReference>
<dbReference type="PANTHER" id="PTHR46797:SF23">
    <property type="entry name" value="HTH-TYPE TRANSCRIPTIONAL REGULATOR SUTR"/>
    <property type="match status" value="1"/>
</dbReference>
<dbReference type="GO" id="GO:0003677">
    <property type="term" value="F:DNA binding"/>
    <property type="evidence" value="ECO:0007669"/>
    <property type="project" value="UniProtKB-KW"/>
</dbReference>
<gene>
    <name evidence="5" type="ORF">PDUR_27425</name>
</gene>
<dbReference type="RefSeq" id="WP_042208856.1">
    <property type="nucleotide sequence ID" value="NZ_CP009288.1"/>
</dbReference>
<dbReference type="Proteomes" id="UP000029409">
    <property type="component" value="Chromosome"/>
</dbReference>
<dbReference type="AlphaFoldDB" id="A0A089HWK4"/>
<evidence type="ECO:0000313" key="5">
    <source>
        <dbReference type="EMBL" id="AIQ15175.1"/>
    </source>
</evidence>
<dbReference type="InterPro" id="IPR010982">
    <property type="entry name" value="Lambda_DNA-bd_dom_sf"/>
</dbReference>
<evidence type="ECO:0000313" key="6">
    <source>
        <dbReference type="Proteomes" id="UP000029409"/>
    </source>
</evidence>
<organism evidence="5 6">
    <name type="scientific">Paenibacillus durus</name>
    <name type="common">Paenibacillus azotofixans</name>
    <dbReference type="NCBI Taxonomy" id="44251"/>
    <lineage>
        <taxon>Bacteria</taxon>
        <taxon>Bacillati</taxon>
        <taxon>Bacillota</taxon>
        <taxon>Bacilli</taxon>
        <taxon>Bacillales</taxon>
        <taxon>Paenibacillaceae</taxon>
        <taxon>Paenibacillus</taxon>
    </lineage>
</organism>
<dbReference type="PANTHER" id="PTHR46797">
    <property type="entry name" value="HTH-TYPE TRANSCRIPTIONAL REGULATOR"/>
    <property type="match status" value="1"/>
</dbReference>
<dbReference type="EMBL" id="CP009288">
    <property type="protein sequence ID" value="AIQ15175.1"/>
    <property type="molecule type" value="Genomic_DNA"/>
</dbReference>
<dbReference type="GO" id="GO:0003700">
    <property type="term" value="F:DNA-binding transcription factor activity"/>
    <property type="evidence" value="ECO:0007669"/>
    <property type="project" value="TreeGrafter"/>
</dbReference>
<feature type="domain" description="HTH cro/C1-type" evidence="4">
    <location>
        <begin position="17"/>
        <end position="71"/>
    </location>
</feature>